<sequence length="303" mass="35486">MPDAFPVEYLRHLRDEIKLLQRSGQLYPNATHVLLNDAESSKGRSARTLLLEKHGILETELAFKAIRDQSSVPFLRDFYEQQVIFKLLYQALPEWLGLTGHMIKAQHNAGQDWEQHDRGEIVLYPFPRPPVVVQPRFGQLVLFSSQQMLHRVMPAFKQRYALTTWMYHSPQQSAKDGRNVFYQSMDNAMNRASCEESAPLRSMVTKVLRSPFRRHLLKIIYEKEWAQSLQESHLHTEAFGQYMAMHKAESQVIETAITQMLGRFRAKDGGKNSKLPQTKKELMRWMEDVDNRKFVQNLQLPWF</sequence>
<protein>
    <recommendedName>
        <fullName evidence="2">Prolyl 4-hydroxylase alpha subunit Fe(2+) 2OG dioxygenase domain-containing protein</fullName>
    </recommendedName>
</protein>
<dbReference type="EMBL" id="CANTFK010000829">
    <property type="protein sequence ID" value="CAI5729289.1"/>
    <property type="molecule type" value="Genomic_DNA"/>
</dbReference>
<name>A0AAV0U2T5_9STRA</name>
<dbReference type="PANTHER" id="PTHR12907:SF26">
    <property type="entry name" value="HIF PROLYL HYDROXYLASE, ISOFORM C"/>
    <property type="match status" value="1"/>
</dbReference>
<dbReference type="PANTHER" id="PTHR12907">
    <property type="entry name" value="EGL NINE HOMOLOG-RELATED"/>
    <property type="match status" value="1"/>
</dbReference>
<accession>A0AAV0U2T5</accession>
<dbReference type="GO" id="GO:0031543">
    <property type="term" value="F:peptidyl-proline dioxygenase activity"/>
    <property type="evidence" value="ECO:0007669"/>
    <property type="project" value="TreeGrafter"/>
</dbReference>
<reference evidence="3 5" key="1">
    <citation type="submission" date="2021-11" db="EMBL/GenBank/DDBJ databases">
        <authorList>
            <person name="Islam A."/>
            <person name="Islam S."/>
            <person name="Flora M.S."/>
            <person name="Rahman M."/>
            <person name="Ziaur R.M."/>
            <person name="Epstein J.H."/>
            <person name="Hassan M."/>
            <person name="Klassen M."/>
            <person name="Woodard K."/>
            <person name="Webb A."/>
            <person name="Webby R.J."/>
            <person name="El Zowalaty M.E."/>
        </authorList>
    </citation>
    <scope>NUCLEOTIDE SEQUENCE [LARGE SCALE GENOMIC DNA]</scope>
    <source>
        <strain evidence="3">Pf1</strain>
    </source>
</reference>
<gene>
    <name evidence="3" type="ORF">PFR001_LOCUS3687</name>
    <name evidence="4" type="ORF">PFR002_LOCUS5992</name>
</gene>
<dbReference type="GO" id="GO:0031418">
    <property type="term" value="F:L-ascorbic acid binding"/>
    <property type="evidence" value="ECO:0007669"/>
    <property type="project" value="UniProtKB-KW"/>
</dbReference>
<evidence type="ECO:0000313" key="3">
    <source>
        <dbReference type="EMBL" id="CAH0488188.1"/>
    </source>
</evidence>
<proteinExistence type="predicted"/>
<dbReference type="Proteomes" id="UP001157938">
    <property type="component" value="Unassembled WGS sequence"/>
</dbReference>
<dbReference type="InterPro" id="IPR051559">
    <property type="entry name" value="HIF_prolyl_hydroxylases"/>
</dbReference>
<evidence type="ECO:0000313" key="4">
    <source>
        <dbReference type="EMBL" id="CAI5729289.1"/>
    </source>
</evidence>
<comment type="caution">
    <text evidence="4">The sequence shown here is derived from an EMBL/GenBank/DDBJ whole genome shotgun (WGS) entry which is preliminary data.</text>
</comment>
<dbReference type="Gene3D" id="2.60.120.620">
    <property type="entry name" value="q2cbj1_9rhob like domain"/>
    <property type="match status" value="1"/>
</dbReference>
<evidence type="ECO:0000313" key="5">
    <source>
        <dbReference type="Proteomes" id="UP001157938"/>
    </source>
</evidence>
<organism evidence="4 6">
    <name type="scientific">Peronospora farinosa</name>
    <dbReference type="NCBI Taxonomy" id="134698"/>
    <lineage>
        <taxon>Eukaryota</taxon>
        <taxon>Sar</taxon>
        <taxon>Stramenopiles</taxon>
        <taxon>Oomycota</taxon>
        <taxon>Peronosporomycetes</taxon>
        <taxon>Peronosporales</taxon>
        <taxon>Peronosporaceae</taxon>
        <taxon>Peronospora</taxon>
    </lineage>
</organism>
<dbReference type="EMBL" id="CAKLBC010000783">
    <property type="protein sequence ID" value="CAH0488188.1"/>
    <property type="molecule type" value="Genomic_DNA"/>
</dbReference>
<dbReference type="Pfam" id="PF13640">
    <property type="entry name" value="2OG-FeII_Oxy_3"/>
    <property type="match status" value="1"/>
</dbReference>
<dbReference type="AlphaFoldDB" id="A0AAV0U2T5"/>
<dbReference type="InterPro" id="IPR044862">
    <property type="entry name" value="Pro_4_hyd_alph_FE2OG_OXY"/>
</dbReference>
<dbReference type="Proteomes" id="UP001159659">
    <property type="component" value="Unassembled WGS sequence"/>
</dbReference>
<evidence type="ECO:0000256" key="1">
    <source>
        <dbReference type="ARBA" id="ARBA00022896"/>
    </source>
</evidence>
<dbReference type="GO" id="GO:0071456">
    <property type="term" value="P:cellular response to hypoxia"/>
    <property type="evidence" value="ECO:0007669"/>
    <property type="project" value="TreeGrafter"/>
</dbReference>
<dbReference type="GO" id="GO:0008198">
    <property type="term" value="F:ferrous iron binding"/>
    <property type="evidence" value="ECO:0007669"/>
    <property type="project" value="TreeGrafter"/>
</dbReference>
<evidence type="ECO:0000259" key="2">
    <source>
        <dbReference type="Pfam" id="PF13640"/>
    </source>
</evidence>
<feature type="domain" description="Prolyl 4-hydroxylase alpha subunit Fe(2+) 2OG dioxygenase" evidence="2">
    <location>
        <begin position="112"/>
        <end position="167"/>
    </location>
</feature>
<keyword evidence="1" id="KW-0847">Vitamin C</keyword>
<keyword evidence="5" id="KW-1185">Reference proteome</keyword>
<reference evidence="4" key="2">
    <citation type="submission" date="2022-12" db="EMBL/GenBank/DDBJ databases">
        <authorList>
            <person name="Webb A."/>
        </authorList>
    </citation>
    <scope>NUCLEOTIDE SEQUENCE</scope>
    <source>
        <strain evidence="4">Pf2</strain>
    </source>
</reference>
<evidence type="ECO:0000313" key="6">
    <source>
        <dbReference type="Proteomes" id="UP001159659"/>
    </source>
</evidence>